<dbReference type="AlphaFoldDB" id="S3UZG3"/>
<reference evidence="1" key="1">
    <citation type="submission" date="2013-04" db="EMBL/GenBank/DDBJ databases">
        <authorList>
            <person name="Harkins D.M."/>
            <person name="Durkin A.S."/>
            <person name="Selengut J.D."/>
            <person name="Sanka R."/>
            <person name="DePew J."/>
            <person name="Purushe J."/>
            <person name="Ahmed A."/>
            <person name="van der Linden H."/>
            <person name="Goris M.G.A."/>
            <person name="Hartskeerl R.A."/>
            <person name="Vinetz J.M."/>
            <person name="Sutton G.G."/>
            <person name="Nelson W.C."/>
            <person name="Fouts D.E."/>
        </authorList>
    </citation>
    <scope>NUCLEOTIDE SEQUENCE [LARGE SCALE GENOMIC DNA]</scope>
    <source>
        <strain evidence="1">BUT 6</strain>
    </source>
</reference>
<organism evidence="1 2">
    <name type="scientific">Leptospira fainei serovar Hurstbridge str. BUT 6</name>
    <dbReference type="NCBI Taxonomy" id="1193011"/>
    <lineage>
        <taxon>Bacteria</taxon>
        <taxon>Pseudomonadati</taxon>
        <taxon>Spirochaetota</taxon>
        <taxon>Spirochaetia</taxon>
        <taxon>Leptospirales</taxon>
        <taxon>Leptospiraceae</taxon>
        <taxon>Leptospira</taxon>
    </lineage>
</organism>
<comment type="caution">
    <text evidence="1">The sequence shown here is derived from an EMBL/GenBank/DDBJ whole genome shotgun (WGS) entry which is preliminary data.</text>
</comment>
<protein>
    <submittedName>
        <fullName evidence="1">Uncharacterized protein</fullName>
    </submittedName>
</protein>
<dbReference type="OrthoDB" id="335572at2"/>
<sequence length="197" mass="22186">MRAIIGILILLLFLSGLPLHLKGDGEKEACLNWEKTFPNVNSKLSLEVSSFHLLLSPPSTAAMQSRRLGEVVAKTLGSYKIVNREILIDFDFQAEDPDECSTNCKDQSYRANFDSSDEDPYNSCLISCRKNTEFRYGKDKFRVPLTFRIFKDESSTIRIDGLSYRDPNPIAGKMAYIFPHYFAGDPVGCAPNGISWD</sequence>
<evidence type="ECO:0000313" key="1">
    <source>
        <dbReference type="EMBL" id="EPG73759.1"/>
    </source>
</evidence>
<dbReference type="EMBL" id="AKWZ02000010">
    <property type="protein sequence ID" value="EPG73759.1"/>
    <property type="molecule type" value="Genomic_DNA"/>
</dbReference>
<dbReference type="STRING" id="1193011.LEP1GSC058_3474"/>
<proteinExistence type="predicted"/>
<name>S3UZG3_9LEPT</name>
<accession>S3UZG3</accession>
<dbReference type="RefSeq" id="WP_016550232.1">
    <property type="nucleotide sequence ID" value="NZ_AKWZ02000010.1"/>
</dbReference>
<dbReference type="Proteomes" id="UP000014540">
    <property type="component" value="Unassembled WGS sequence"/>
</dbReference>
<evidence type="ECO:0000313" key="2">
    <source>
        <dbReference type="Proteomes" id="UP000014540"/>
    </source>
</evidence>
<keyword evidence="2" id="KW-1185">Reference proteome</keyword>
<gene>
    <name evidence="1" type="ORF">LEP1GSC058_3474</name>
</gene>